<gene>
    <name evidence="2" type="ORF">F511_47591</name>
</gene>
<reference evidence="2 3" key="1">
    <citation type="journal article" date="2015" name="Proc. Natl. Acad. Sci. U.S.A.">
        <title>The resurrection genome of Boea hygrometrica: A blueprint for survival of dehydration.</title>
        <authorList>
            <person name="Xiao L."/>
            <person name="Yang G."/>
            <person name="Zhang L."/>
            <person name="Yang X."/>
            <person name="Zhao S."/>
            <person name="Ji Z."/>
            <person name="Zhou Q."/>
            <person name="Hu M."/>
            <person name="Wang Y."/>
            <person name="Chen M."/>
            <person name="Xu Y."/>
            <person name="Jin H."/>
            <person name="Xiao X."/>
            <person name="Hu G."/>
            <person name="Bao F."/>
            <person name="Hu Y."/>
            <person name="Wan P."/>
            <person name="Li L."/>
            <person name="Deng X."/>
            <person name="Kuang T."/>
            <person name="Xiang C."/>
            <person name="Zhu J.K."/>
            <person name="Oliver M.J."/>
            <person name="He Y."/>
        </authorList>
    </citation>
    <scope>NUCLEOTIDE SEQUENCE [LARGE SCALE GENOMIC DNA]</scope>
    <source>
        <strain evidence="3">cv. XS01</strain>
    </source>
</reference>
<dbReference type="AlphaFoldDB" id="A0A2Z6ZX26"/>
<feature type="compositionally biased region" description="Polar residues" evidence="1">
    <location>
        <begin position="50"/>
        <end position="61"/>
    </location>
</feature>
<accession>A0A2Z6ZX26</accession>
<name>A0A2Z6ZX26_9LAMI</name>
<feature type="region of interest" description="Disordered" evidence="1">
    <location>
        <begin position="1"/>
        <end position="89"/>
    </location>
</feature>
<sequence length="89" mass="9719">MGPTSHTGPKTLRAARDRPELNPRENRTSRHEIAGAAAGRRPPHEKLHTAAQQGARNTTATLRARIARPARNQRSKRAAASTITSRPRA</sequence>
<evidence type="ECO:0000313" key="2">
    <source>
        <dbReference type="EMBL" id="KZT75383.1"/>
    </source>
</evidence>
<evidence type="ECO:0000256" key="1">
    <source>
        <dbReference type="SAM" id="MobiDB-lite"/>
    </source>
</evidence>
<feature type="compositionally biased region" description="Basic and acidic residues" evidence="1">
    <location>
        <begin position="14"/>
        <end position="33"/>
    </location>
</feature>
<organism evidence="2 3">
    <name type="scientific">Dorcoceras hygrometricum</name>
    <dbReference type="NCBI Taxonomy" id="472368"/>
    <lineage>
        <taxon>Eukaryota</taxon>
        <taxon>Viridiplantae</taxon>
        <taxon>Streptophyta</taxon>
        <taxon>Embryophyta</taxon>
        <taxon>Tracheophyta</taxon>
        <taxon>Spermatophyta</taxon>
        <taxon>Magnoliopsida</taxon>
        <taxon>eudicotyledons</taxon>
        <taxon>Gunneridae</taxon>
        <taxon>Pentapetalae</taxon>
        <taxon>asterids</taxon>
        <taxon>lamiids</taxon>
        <taxon>Lamiales</taxon>
        <taxon>Gesneriaceae</taxon>
        <taxon>Didymocarpoideae</taxon>
        <taxon>Trichosporeae</taxon>
        <taxon>Loxocarpinae</taxon>
        <taxon>Dorcoceras</taxon>
    </lineage>
</organism>
<evidence type="ECO:0000313" key="3">
    <source>
        <dbReference type="Proteomes" id="UP000250235"/>
    </source>
</evidence>
<feature type="compositionally biased region" description="Basic residues" evidence="1">
    <location>
        <begin position="65"/>
        <end position="77"/>
    </location>
</feature>
<proteinExistence type="predicted"/>
<protein>
    <submittedName>
        <fullName evidence="2">Heat stress transcription factor A-4b-like</fullName>
    </submittedName>
</protein>
<keyword evidence="3" id="KW-1185">Reference proteome</keyword>
<dbReference type="EMBL" id="KV258034">
    <property type="protein sequence ID" value="KZT75383.1"/>
    <property type="molecule type" value="Genomic_DNA"/>
</dbReference>
<dbReference type="Proteomes" id="UP000250235">
    <property type="component" value="Unassembled WGS sequence"/>
</dbReference>